<reference evidence="2 3" key="1">
    <citation type="submission" date="2011-05" db="EMBL/GenBank/DDBJ databases">
        <title>Complete sequence of Methanotorris igneus Kol 5.</title>
        <authorList>
            <consortium name="US DOE Joint Genome Institute"/>
            <person name="Lucas S."/>
            <person name="Han J."/>
            <person name="Lapidus A."/>
            <person name="Cheng J.-F."/>
            <person name="Goodwin L."/>
            <person name="Pitluck S."/>
            <person name="Peters L."/>
            <person name="Mikhailova N."/>
            <person name="Chertkov O."/>
            <person name="Han C."/>
            <person name="Tapia R."/>
            <person name="Land M."/>
            <person name="Hauser L."/>
            <person name="Kyrpides N."/>
            <person name="Ivanova N."/>
            <person name="Pagani I."/>
            <person name="Sieprawska-Lupa M."/>
            <person name="Whitman W."/>
            <person name="Woyke T."/>
        </authorList>
    </citation>
    <scope>NUCLEOTIDE SEQUENCE [LARGE SCALE GENOMIC DNA]</scope>
    <source>
        <strain evidence="3">DSM 5666 / JCM 11834 / Kol 5</strain>
    </source>
</reference>
<dbReference type="InterPro" id="IPR007166">
    <property type="entry name" value="Class3_signal_pept_motif"/>
</dbReference>
<dbReference type="OrthoDB" id="60678at2157"/>
<dbReference type="HOGENOM" id="CLU_143949_0_0_2"/>
<dbReference type="GeneID" id="10643821"/>
<dbReference type="KEGG" id="mig:Metig_0975"/>
<gene>
    <name evidence="2" type="ordered locus">Metig_0975</name>
</gene>
<dbReference type="AlphaFoldDB" id="F6BDF7"/>
<proteinExistence type="predicted"/>
<dbReference type="STRING" id="880724.Metig_0975"/>
<keyword evidence="3" id="KW-1185">Reference proteome</keyword>
<evidence type="ECO:0000313" key="2">
    <source>
        <dbReference type="EMBL" id="AEF96518.1"/>
    </source>
</evidence>
<sequence length="125" mass="14226">MLFKRMAGQISLEFSLLVLVVLVVSMSLIVNIMNDLFNEEERIIDKIDIAAKTAVSLVNSHYNGTYANETLIYTGLTYNESNGSVYVTIHIIPKNAINKDVGDFIINYIYDNQHINRSKYNISIY</sequence>
<dbReference type="RefSeq" id="WP_013799120.1">
    <property type="nucleotide sequence ID" value="NC_015562.1"/>
</dbReference>
<protein>
    <submittedName>
        <fullName evidence="2">Class III signal peptide-containing protein</fullName>
    </submittedName>
</protein>
<keyword evidence="1" id="KW-0472">Membrane</keyword>
<keyword evidence="1" id="KW-1133">Transmembrane helix</keyword>
<organism evidence="3">
    <name type="scientific">Methanotorris igneus (strain DSM 5666 / JCM 11834 / Kol 5)</name>
    <dbReference type="NCBI Taxonomy" id="880724"/>
    <lineage>
        <taxon>Archaea</taxon>
        <taxon>Methanobacteriati</taxon>
        <taxon>Methanobacteriota</taxon>
        <taxon>Methanomada group</taxon>
        <taxon>Methanococci</taxon>
        <taxon>Methanococcales</taxon>
        <taxon>Methanocaldococcaceae</taxon>
        <taxon>Methanotorris</taxon>
    </lineage>
</organism>
<feature type="transmembrane region" description="Helical" evidence="1">
    <location>
        <begin position="12"/>
        <end position="33"/>
    </location>
</feature>
<dbReference type="Proteomes" id="UP000009227">
    <property type="component" value="Chromosome"/>
</dbReference>
<dbReference type="EMBL" id="CP002737">
    <property type="protein sequence ID" value="AEF96518.1"/>
    <property type="molecule type" value="Genomic_DNA"/>
</dbReference>
<dbReference type="Pfam" id="PF04021">
    <property type="entry name" value="Class_IIIsignal"/>
    <property type="match status" value="1"/>
</dbReference>
<evidence type="ECO:0000313" key="3">
    <source>
        <dbReference type="Proteomes" id="UP000009227"/>
    </source>
</evidence>
<keyword evidence="1" id="KW-0812">Transmembrane</keyword>
<accession>F6BDF7</accession>
<name>F6BDF7_METIK</name>
<evidence type="ECO:0000256" key="1">
    <source>
        <dbReference type="SAM" id="Phobius"/>
    </source>
</evidence>